<keyword evidence="2 6" id="KW-0812">Transmembrane</keyword>
<evidence type="ECO:0000256" key="1">
    <source>
        <dbReference type="ARBA" id="ARBA00004141"/>
    </source>
</evidence>
<feature type="transmembrane region" description="Helical" evidence="6">
    <location>
        <begin position="126"/>
        <end position="149"/>
    </location>
</feature>
<accession>A0A6B2L7G1</accession>
<dbReference type="PANTHER" id="PTHR23423">
    <property type="entry name" value="ORGANIC SOLUTE TRANSPORTER-RELATED"/>
    <property type="match status" value="1"/>
</dbReference>
<proteinExistence type="predicted"/>
<feature type="region of interest" description="Disordered" evidence="5">
    <location>
        <begin position="305"/>
        <end position="333"/>
    </location>
</feature>
<feature type="transmembrane region" description="Helical" evidence="6">
    <location>
        <begin position="169"/>
        <end position="189"/>
    </location>
</feature>
<organism evidence="7">
    <name type="scientific">Arcella intermedia</name>
    <dbReference type="NCBI Taxonomy" id="1963864"/>
    <lineage>
        <taxon>Eukaryota</taxon>
        <taxon>Amoebozoa</taxon>
        <taxon>Tubulinea</taxon>
        <taxon>Elardia</taxon>
        <taxon>Arcellinida</taxon>
        <taxon>Sphaerothecina</taxon>
        <taxon>Arcellidae</taxon>
        <taxon>Arcella</taxon>
    </lineage>
</organism>
<dbReference type="GO" id="GO:0016020">
    <property type="term" value="C:membrane"/>
    <property type="evidence" value="ECO:0007669"/>
    <property type="project" value="UniProtKB-SubCell"/>
</dbReference>
<reference evidence="7" key="1">
    <citation type="journal article" date="2020" name="J. Eukaryot. Microbiol.">
        <title>De novo Sequencing, Assembly and Annotation of the Transcriptome for the Free-Living Testate Amoeba Arcella intermedia.</title>
        <authorList>
            <person name="Ribeiro G.M."/>
            <person name="Porfirio-Sousa A.L."/>
            <person name="Maurer-Alcala X.X."/>
            <person name="Katz L.A."/>
            <person name="Lahr D.J.G."/>
        </authorList>
    </citation>
    <scope>NUCLEOTIDE SEQUENCE</scope>
</reference>
<dbReference type="AlphaFoldDB" id="A0A6B2L7G1"/>
<evidence type="ECO:0000256" key="6">
    <source>
        <dbReference type="SAM" id="Phobius"/>
    </source>
</evidence>
<name>A0A6B2L7G1_9EUKA</name>
<evidence type="ECO:0000256" key="2">
    <source>
        <dbReference type="ARBA" id="ARBA00022692"/>
    </source>
</evidence>
<dbReference type="Pfam" id="PF03619">
    <property type="entry name" value="Solute_trans_a"/>
    <property type="match status" value="1"/>
</dbReference>
<dbReference type="SMART" id="SM01417">
    <property type="entry name" value="Solute_trans_a"/>
    <property type="match status" value="1"/>
</dbReference>
<keyword evidence="3 6" id="KW-1133">Transmembrane helix</keyword>
<evidence type="ECO:0000256" key="3">
    <source>
        <dbReference type="ARBA" id="ARBA00022989"/>
    </source>
</evidence>
<comment type="subcellular location">
    <subcellularLocation>
        <location evidence="1">Membrane</location>
        <topology evidence="1">Multi-pass membrane protein</topology>
    </subcellularLocation>
</comment>
<sequence>MILMVPVYGINSLLSLIWKEYGLYFDLVRDCYEAYVIYQFFSLLTAYIEAEKPGMLLNILSEKPVVSFPAPLCCLPRFKPSPLFFVIVKQGILQYVVVKPFMAIVSIILENTGTYHEGDFLPWHGYVYVTSITLISVFISMYFLVWFYFTTEEDLKPYSPVAKFLCIKAILFFSFWQGVFIAVLVYLSVIPDEVGHWTQKHLARGTQDFLVCIEMFLLSVVHPFVFSYDPYKEDSAVSSFKEGSPAQRAIAVPMENFAKHVINQKDVVNDLKSAYSPSALKKAKRQHQEVKKVYKEKIKKAFEIGSGSTGLPTTEHDQQDDDEDALEHISLID</sequence>
<protein>
    <recommendedName>
        <fullName evidence="8">Transmembrane protein 184C</fullName>
    </recommendedName>
</protein>
<evidence type="ECO:0008006" key="8">
    <source>
        <dbReference type="Google" id="ProtNLM"/>
    </source>
</evidence>
<dbReference type="InterPro" id="IPR005178">
    <property type="entry name" value="Ostalpha/TMEM184C"/>
</dbReference>
<evidence type="ECO:0000256" key="5">
    <source>
        <dbReference type="SAM" id="MobiDB-lite"/>
    </source>
</evidence>
<keyword evidence="4 6" id="KW-0472">Membrane</keyword>
<dbReference type="EMBL" id="GIBP01003916">
    <property type="protein sequence ID" value="NDV32885.1"/>
    <property type="molecule type" value="Transcribed_RNA"/>
</dbReference>
<evidence type="ECO:0000313" key="7">
    <source>
        <dbReference type="EMBL" id="NDV32885.1"/>
    </source>
</evidence>
<feature type="transmembrane region" description="Helical" evidence="6">
    <location>
        <begin position="209"/>
        <end position="228"/>
    </location>
</feature>
<evidence type="ECO:0000256" key="4">
    <source>
        <dbReference type="ARBA" id="ARBA00023136"/>
    </source>
</evidence>